<dbReference type="Pfam" id="PF24576">
    <property type="entry name" value="IR75A_N"/>
    <property type="match status" value="1"/>
</dbReference>
<dbReference type="RefSeq" id="XP_052743922.1">
    <property type="nucleotide sequence ID" value="XM_052887962.1"/>
</dbReference>
<evidence type="ECO:0000313" key="3">
    <source>
        <dbReference type="RefSeq" id="XP_052743922.1"/>
    </source>
</evidence>
<organism evidence="2 3">
    <name type="scientific">Bicyclus anynana</name>
    <name type="common">Squinting bush brown butterfly</name>
    <dbReference type="NCBI Taxonomy" id="110368"/>
    <lineage>
        <taxon>Eukaryota</taxon>
        <taxon>Metazoa</taxon>
        <taxon>Ecdysozoa</taxon>
        <taxon>Arthropoda</taxon>
        <taxon>Hexapoda</taxon>
        <taxon>Insecta</taxon>
        <taxon>Pterygota</taxon>
        <taxon>Neoptera</taxon>
        <taxon>Endopterygota</taxon>
        <taxon>Lepidoptera</taxon>
        <taxon>Glossata</taxon>
        <taxon>Ditrysia</taxon>
        <taxon>Papilionoidea</taxon>
        <taxon>Nymphalidae</taxon>
        <taxon>Satyrinae</taxon>
        <taxon>Satyrini</taxon>
        <taxon>Mycalesina</taxon>
        <taxon>Bicyclus</taxon>
    </lineage>
</organism>
<feature type="domain" description="Ionotropic receptor 75a N-terminal" evidence="1">
    <location>
        <begin position="7"/>
        <end position="169"/>
    </location>
</feature>
<keyword evidence="2" id="KW-1185">Reference proteome</keyword>
<dbReference type="Proteomes" id="UP001652582">
    <property type="component" value="Chromosome 20"/>
</dbReference>
<sequence>MWHVTAISLILDLLKFKNIENGVILNCNSSNDNIVFFQKTLNENNMKVSSFQIGKSPTLDGFSKIGLVLDASCELWNNTLDLVDETYFRSSYTWLIKTDDLASTVDAWSKFPIEINSDVILITKGGEPNVFYLHEVYNKGFYTKGSLVVRNLGYWASKLYLKQKERYDLTGVVLKCVVVVVDPIVNQTFEQYLEQTKPEDSIVDSLHKLKFFTIVKYLANMYNFR</sequence>
<name>A0ABM3LY13_BICAN</name>
<reference evidence="3" key="1">
    <citation type="submission" date="2025-08" db="UniProtKB">
        <authorList>
            <consortium name="RefSeq"/>
        </authorList>
    </citation>
    <scope>IDENTIFICATION</scope>
</reference>
<dbReference type="GeneID" id="128199247"/>
<accession>A0ABM3LY13</accession>
<evidence type="ECO:0000259" key="1">
    <source>
        <dbReference type="Pfam" id="PF24576"/>
    </source>
</evidence>
<dbReference type="InterPro" id="IPR057074">
    <property type="entry name" value="IR75A_N"/>
</dbReference>
<gene>
    <name evidence="3" type="primary">LOC128199247</name>
</gene>
<evidence type="ECO:0000313" key="2">
    <source>
        <dbReference type="Proteomes" id="UP001652582"/>
    </source>
</evidence>
<protein>
    <submittedName>
        <fullName evidence="3">Uncharacterized protein LOC128199247</fullName>
    </submittedName>
</protein>
<proteinExistence type="predicted"/>